<evidence type="ECO:0000313" key="4">
    <source>
        <dbReference type="Proteomes" id="UP001153387"/>
    </source>
</evidence>
<feature type="region of interest" description="Disordered" evidence="1">
    <location>
        <begin position="1"/>
        <end position="72"/>
    </location>
</feature>
<evidence type="ECO:0000256" key="1">
    <source>
        <dbReference type="SAM" id="MobiDB-lite"/>
    </source>
</evidence>
<sequence>MTDNAGNPSADKGVNGDSTDGSSSAGTGNIDGNNSAGTGSFDGTSGMTAPQAFRGGRPGEGGREGGRGESANPLNVLATYLGMMGVFVILAHYLNKLIPRKKPARPRAKPSPTAES</sequence>
<reference evidence="3 4" key="1">
    <citation type="submission" date="2022-10" db="EMBL/GenBank/DDBJ databases">
        <title>Comparative genomic analysis of Cohnella hashimotonis sp. nov., isolated from the International Space Station.</title>
        <authorList>
            <person name="Simpson A."/>
            <person name="Venkateswaran K."/>
        </authorList>
    </citation>
    <scope>NUCLEOTIDE SEQUENCE [LARGE SCALE GENOMIC DNA]</scope>
    <source>
        <strain evidence="3 4">DSM 18997</strain>
    </source>
</reference>
<dbReference type="Proteomes" id="UP001153387">
    <property type="component" value="Unassembled WGS sequence"/>
</dbReference>
<dbReference type="EMBL" id="JAPDHZ010000006">
    <property type="protein sequence ID" value="MDG0794252.1"/>
    <property type="molecule type" value="Genomic_DNA"/>
</dbReference>
<accession>A0A9X4KQB5</accession>
<feature type="transmembrane region" description="Helical" evidence="2">
    <location>
        <begin position="77"/>
        <end position="95"/>
    </location>
</feature>
<feature type="compositionally biased region" description="Polar residues" evidence="1">
    <location>
        <begin position="30"/>
        <end position="48"/>
    </location>
</feature>
<protein>
    <submittedName>
        <fullName evidence="3">Uncharacterized protein</fullName>
    </submittedName>
</protein>
<keyword evidence="4" id="KW-1185">Reference proteome</keyword>
<keyword evidence="2" id="KW-0472">Membrane</keyword>
<evidence type="ECO:0000313" key="3">
    <source>
        <dbReference type="EMBL" id="MDG0794252.1"/>
    </source>
</evidence>
<dbReference type="AlphaFoldDB" id="A0A9X4KQB5"/>
<keyword evidence="2" id="KW-0812">Transmembrane</keyword>
<dbReference type="RefSeq" id="WP_277568008.1">
    <property type="nucleotide sequence ID" value="NZ_JAPDHZ010000006.1"/>
</dbReference>
<keyword evidence="2" id="KW-1133">Transmembrane helix</keyword>
<organism evidence="3 4">
    <name type="scientific">Cohnella ginsengisoli</name>
    <dbReference type="NCBI Taxonomy" id="425004"/>
    <lineage>
        <taxon>Bacteria</taxon>
        <taxon>Bacillati</taxon>
        <taxon>Bacillota</taxon>
        <taxon>Bacilli</taxon>
        <taxon>Bacillales</taxon>
        <taxon>Paenibacillaceae</taxon>
        <taxon>Cohnella</taxon>
    </lineage>
</organism>
<evidence type="ECO:0000256" key="2">
    <source>
        <dbReference type="SAM" id="Phobius"/>
    </source>
</evidence>
<gene>
    <name evidence="3" type="ORF">OMP38_28010</name>
</gene>
<feature type="compositionally biased region" description="Low complexity" evidence="1">
    <location>
        <begin position="16"/>
        <end position="28"/>
    </location>
</feature>
<name>A0A9X4KQB5_9BACL</name>
<proteinExistence type="predicted"/>
<comment type="caution">
    <text evidence="3">The sequence shown here is derived from an EMBL/GenBank/DDBJ whole genome shotgun (WGS) entry which is preliminary data.</text>
</comment>